<sequence length="128" mass="13525">MATQKPSPSSTTIDFAVATISLFPFSRSEHCCLHDAASLYRSNLSLPSLSQCHHLPYHCCCRPSPLVVHVVAIDIVIAFFSTRTSIIAIHPVASSASPSAFALPQNIASSPRHSPATASSPVATTSQP</sequence>
<gene>
    <name evidence="2" type="ORF">B296_00002995</name>
</gene>
<evidence type="ECO:0000313" key="3">
    <source>
        <dbReference type="Proteomes" id="UP000287651"/>
    </source>
</evidence>
<accession>A0A426Z5I7</accession>
<dbReference type="Proteomes" id="UP000287651">
    <property type="component" value="Unassembled WGS sequence"/>
</dbReference>
<dbReference type="EMBL" id="AMZH03008316">
    <property type="protein sequence ID" value="RRT59221.1"/>
    <property type="molecule type" value="Genomic_DNA"/>
</dbReference>
<dbReference type="AlphaFoldDB" id="A0A426Z5I7"/>
<comment type="caution">
    <text evidence="2">The sequence shown here is derived from an EMBL/GenBank/DDBJ whole genome shotgun (WGS) entry which is preliminary data.</text>
</comment>
<feature type="region of interest" description="Disordered" evidence="1">
    <location>
        <begin position="106"/>
        <end position="128"/>
    </location>
</feature>
<evidence type="ECO:0000313" key="2">
    <source>
        <dbReference type="EMBL" id="RRT59221.1"/>
    </source>
</evidence>
<proteinExistence type="predicted"/>
<evidence type="ECO:0000256" key="1">
    <source>
        <dbReference type="SAM" id="MobiDB-lite"/>
    </source>
</evidence>
<protein>
    <submittedName>
        <fullName evidence="2">Uncharacterized protein</fullName>
    </submittedName>
</protein>
<organism evidence="2 3">
    <name type="scientific">Ensete ventricosum</name>
    <name type="common">Abyssinian banana</name>
    <name type="synonym">Musa ensete</name>
    <dbReference type="NCBI Taxonomy" id="4639"/>
    <lineage>
        <taxon>Eukaryota</taxon>
        <taxon>Viridiplantae</taxon>
        <taxon>Streptophyta</taxon>
        <taxon>Embryophyta</taxon>
        <taxon>Tracheophyta</taxon>
        <taxon>Spermatophyta</taxon>
        <taxon>Magnoliopsida</taxon>
        <taxon>Liliopsida</taxon>
        <taxon>Zingiberales</taxon>
        <taxon>Musaceae</taxon>
        <taxon>Ensete</taxon>
    </lineage>
</organism>
<reference evidence="2 3" key="1">
    <citation type="journal article" date="2014" name="Agronomy (Basel)">
        <title>A Draft Genome Sequence for Ensete ventricosum, the Drought-Tolerant Tree Against Hunger.</title>
        <authorList>
            <person name="Harrison J."/>
            <person name="Moore K.A."/>
            <person name="Paszkiewicz K."/>
            <person name="Jones T."/>
            <person name="Grant M."/>
            <person name="Ambacheew D."/>
            <person name="Muzemil S."/>
            <person name="Studholme D.J."/>
        </authorList>
    </citation>
    <scope>NUCLEOTIDE SEQUENCE [LARGE SCALE GENOMIC DNA]</scope>
</reference>
<name>A0A426Z5I7_ENSVE</name>